<proteinExistence type="predicted"/>
<dbReference type="Proteomes" id="UP000656319">
    <property type="component" value="Unassembled WGS sequence"/>
</dbReference>
<protein>
    <submittedName>
        <fullName evidence="2">Uncharacterized protein</fullName>
    </submittedName>
</protein>
<reference evidence="2 3" key="1">
    <citation type="submission" date="2020-10" db="EMBL/GenBank/DDBJ databases">
        <authorList>
            <person name="Peeters C."/>
        </authorList>
    </citation>
    <scope>NUCLEOTIDE SEQUENCE [LARGE SCALE GENOMIC DNA]</scope>
    <source>
        <strain evidence="2 3">LMG 27952</strain>
    </source>
</reference>
<evidence type="ECO:0000313" key="2">
    <source>
        <dbReference type="EMBL" id="CAD6552532.1"/>
    </source>
</evidence>
<feature type="transmembrane region" description="Helical" evidence="1">
    <location>
        <begin position="12"/>
        <end position="35"/>
    </location>
</feature>
<evidence type="ECO:0000256" key="1">
    <source>
        <dbReference type="SAM" id="Phobius"/>
    </source>
</evidence>
<evidence type="ECO:0000313" key="3">
    <source>
        <dbReference type="Proteomes" id="UP000656319"/>
    </source>
</evidence>
<gene>
    <name evidence="2" type="ORF">LMG27952_05281</name>
</gene>
<organism evidence="2 3">
    <name type="scientific">Paraburkholderia hiiakae</name>
    <dbReference type="NCBI Taxonomy" id="1081782"/>
    <lineage>
        <taxon>Bacteria</taxon>
        <taxon>Pseudomonadati</taxon>
        <taxon>Pseudomonadota</taxon>
        <taxon>Betaproteobacteria</taxon>
        <taxon>Burkholderiales</taxon>
        <taxon>Burkholderiaceae</taxon>
        <taxon>Paraburkholderia</taxon>
    </lineage>
</organism>
<dbReference type="EMBL" id="CAJHCQ010000016">
    <property type="protein sequence ID" value="CAD6552532.1"/>
    <property type="molecule type" value="Genomic_DNA"/>
</dbReference>
<keyword evidence="1" id="KW-1133">Transmembrane helix</keyword>
<comment type="caution">
    <text evidence="2">The sequence shown here is derived from an EMBL/GenBank/DDBJ whole genome shotgun (WGS) entry which is preliminary data.</text>
</comment>
<accession>A0ABM8P0R9</accession>
<name>A0ABM8P0R9_9BURK</name>
<feature type="transmembrane region" description="Helical" evidence="1">
    <location>
        <begin position="47"/>
        <end position="69"/>
    </location>
</feature>
<keyword evidence="1" id="KW-0472">Membrane</keyword>
<sequence length="77" mass="8863">MRNPKRHWLVRYWFYIPFWISVALSVFVVAGLGGIDEILDPYYIRVFVIPLLFLLGVSGGLGLFVHIFVMSCRNSAD</sequence>
<keyword evidence="3" id="KW-1185">Reference proteome</keyword>
<keyword evidence="1" id="KW-0812">Transmembrane</keyword>